<keyword evidence="3 8" id="KW-1134">Transmembrane beta strand</keyword>
<dbReference type="NCBIfam" id="TIGR04056">
    <property type="entry name" value="OMP_RagA_SusC"/>
    <property type="match status" value="1"/>
</dbReference>
<evidence type="ECO:0000256" key="2">
    <source>
        <dbReference type="ARBA" id="ARBA00022448"/>
    </source>
</evidence>
<name>A0ABZ0W5Z1_9BACT</name>
<dbReference type="SUPFAM" id="SSF56935">
    <property type="entry name" value="Porins"/>
    <property type="match status" value="1"/>
</dbReference>
<dbReference type="InterPro" id="IPR008969">
    <property type="entry name" value="CarboxyPept-like_regulatory"/>
</dbReference>
<dbReference type="InterPro" id="IPR023997">
    <property type="entry name" value="TonB-dep_OMP_SusC/RagA_CS"/>
</dbReference>
<accession>A0ABZ0W5Z1</accession>
<dbReference type="EMBL" id="CP139960">
    <property type="protein sequence ID" value="WQD38718.1"/>
    <property type="molecule type" value="Genomic_DNA"/>
</dbReference>
<dbReference type="Gene3D" id="2.170.130.10">
    <property type="entry name" value="TonB-dependent receptor, plug domain"/>
    <property type="match status" value="1"/>
</dbReference>
<dbReference type="PROSITE" id="PS52016">
    <property type="entry name" value="TONB_DEPENDENT_REC_3"/>
    <property type="match status" value="1"/>
</dbReference>
<dbReference type="Proteomes" id="UP001325680">
    <property type="component" value="Chromosome"/>
</dbReference>
<dbReference type="InterPro" id="IPR039426">
    <property type="entry name" value="TonB-dep_rcpt-like"/>
</dbReference>
<evidence type="ECO:0000256" key="3">
    <source>
        <dbReference type="ARBA" id="ARBA00022452"/>
    </source>
</evidence>
<evidence type="ECO:0000313" key="12">
    <source>
        <dbReference type="EMBL" id="WQD38718.1"/>
    </source>
</evidence>
<proteinExistence type="inferred from homology"/>
<evidence type="ECO:0000256" key="6">
    <source>
        <dbReference type="ARBA" id="ARBA00023136"/>
    </source>
</evidence>
<dbReference type="InterPro" id="IPR023996">
    <property type="entry name" value="TonB-dep_OMP_SusC/RagA"/>
</dbReference>
<dbReference type="Gene3D" id="2.40.170.20">
    <property type="entry name" value="TonB-dependent receptor, beta-barrel domain"/>
    <property type="match status" value="1"/>
</dbReference>
<dbReference type="InterPro" id="IPR036942">
    <property type="entry name" value="Beta-barrel_TonB_sf"/>
</dbReference>
<evidence type="ECO:0000256" key="5">
    <source>
        <dbReference type="ARBA" id="ARBA00023077"/>
    </source>
</evidence>
<feature type="domain" description="TonB-dependent receptor plug" evidence="11">
    <location>
        <begin position="137"/>
        <end position="243"/>
    </location>
</feature>
<reference evidence="12 13" key="1">
    <citation type="submission" date="2023-12" db="EMBL/GenBank/DDBJ databases">
        <title>Genome sequencing and assembly of bacterial species from a model synthetic community.</title>
        <authorList>
            <person name="Hogle S.L."/>
        </authorList>
    </citation>
    <scope>NUCLEOTIDE SEQUENCE [LARGE SCALE GENOMIC DNA]</scope>
    <source>
        <strain evidence="12 13">HAMBI_3031</strain>
    </source>
</reference>
<dbReference type="InterPro" id="IPR000531">
    <property type="entry name" value="Beta-barrel_TonB"/>
</dbReference>
<keyword evidence="2 8" id="KW-0813">Transport</keyword>
<dbReference type="InterPro" id="IPR012910">
    <property type="entry name" value="Plug_dom"/>
</dbReference>
<keyword evidence="4 8" id="KW-0812">Transmembrane</keyword>
<dbReference type="Pfam" id="PF00593">
    <property type="entry name" value="TonB_dep_Rec_b-barrel"/>
    <property type="match status" value="1"/>
</dbReference>
<organism evidence="12 13">
    <name type="scientific">Niabella yanshanensis</name>
    <dbReference type="NCBI Taxonomy" id="577386"/>
    <lineage>
        <taxon>Bacteria</taxon>
        <taxon>Pseudomonadati</taxon>
        <taxon>Bacteroidota</taxon>
        <taxon>Chitinophagia</taxon>
        <taxon>Chitinophagales</taxon>
        <taxon>Chitinophagaceae</taxon>
        <taxon>Niabella</taxon>
    </lineage>
</organism>
<dbReference type="SUPFAM" id="SSF49464">
    <property type="entry name" value="Carboxypeptidase regulatory domain-like"/>
    <property type="match status" value="1"/>
</dbReference>
<dbReference type="Gene3D" id="2.60.40.1120">
    <property type="entry name" value="Carboxypeptidase-like, regulatory domain"/>
    <property type="match status" value="1"/>
</dbReference>
<feature type="domain" description="TonB-dependent receptor-like beta-barrel" evidence="10">
    <location>
        <begin position="439"/>
        <end position="1010"/>
    </location>
</feature>
<evidence type="ECO:0000313" key="13">
    <source>
        <dbReference type="Proteomes" id="UP001325680"/>
    </source>
</evidence>
<evidence type="ECO:0000256" key="4">
    <source>
        <dbReference type="ARBA" id="ARBA00022692"/>
    </source>
</evidence>
<gene>
    <name evidence="12" type="ORF">U0035_00990</name>
</gene>
<evidence type="ECO:0000256" key="9">
    <source>
        <dbReference type="RuleBase" id="RU003357"/>
    </source>
</evidence>
<keyword evidence="6 8" id="KW-0472">Membrane</keyword>
<keyword evidence="13" id="KW-1185">Reference proteome</keyword>
<comment type="subcellular location">
    <subcellularLocation>
        <location evidence="1 8">Cell outer membrane</location>
        <topology evidence="1 8">Multi-pass membrane protein</topology>
    </subcellularLocation>
</comment>
<keyword evidence="5 9" id="KW-0798">TonB box</keyword>
<evidence type="ECO:0000256" key="8">
    <source>
        <dbReference type="PROSITE-ProRule" id="PRU01360"/>
    </source>
</evidence>
<dbReference type="InterPro" id="IPR037066">
    <property type="entry name" value="Plug_dom_sf"/>
</dbReference>
<comment type="similarity">
    <text evidence="8 9">Belongs to the TonB-dependent receptor family.</text>
</comment>
<evidence type="ECO:0000259" key="11">
    <source>
        <dbReference type="Pfam" id="PF07715"/>
    </source>
</evidence>
<dbReference type="NCBIfam" id="TIGR04057">
    <property type="entry name" value="SusC_RagA_signa"/>
    <property type="match status" value="1"/>
</dbReference>
<dbReference type="Pfam" id="PF07715">
    <property type="entry name" value="Plug"/>
    <property type="match status" value="1"/>
</dbReference>
<keyword evidence="7 8" id="KW-0998">Cell outer membrane</keyword>
<evidence type="ECO:0000259" key="10">
    <source>
        <dbReference type="Pfam" id="PF00593"/>
    </source>
</evidence>
<evidence type="ECO:0000256" key="1">
    <source>
        <dbReference type="ARBA" id="ARBA00004571"/>
    </source>
</evidence>
<dbReference type="RefSeq" id="WP_114792647.1">
    <property type="nucleotide sequence ID" value="NZ_CP139960.1"/>
</dbReference>
<protein>
    <submittedName>
        <fullName evidence="12">SusC/RagA family TonB-linked outer membrane protein</fullName>
    </submittedName>
</protein>
<dbReference type="Pfam" id="PF13715">
    <property type="entry name" value="CarbopepD_reg_2"/>
    <property type="match status" value="1"/>
</dbReference>
<sequence>MKKYSSSWFQIKNDLTSVYFQKRLLITALVILLNTVFALAQTSIKVTGKVLDQKGEPMIGASITQQGGSISTSSDKNGSFTLNVKNTDSDLIVTSVGYTTKNVSIKNTQTNIVVRLELNDPQALEDIVVVGYGKQKKESVLGAVSQITSEVLERAGGVTNLGMALTGTLPGLVTTASSGMPGEESPQIVIRGQTSWNSSAPLVLIDGIERDMNAIDISSVESISVLKDASATAVFGVKGANGVILITTKQGKAGKANIRIRSNMTMKVASKLPEKFDSYDALLIRNQVIRNELLYNANAWGGYKPLEIIDKYRNPLNTDEWDKYPNVDWVKELFKSHAMAYNTSANVSGGTNFVTYFAGVDFVTEGDLFKVVGNNRGYQAGYSYNRINARSNLDFNLTKTTKLTTRLFGSNGARKFPRTASDPWRSAYRTSPDAMRPIYSNGIWGYYDPRNFDVPNTVYELSTSGTSKTTSNQLTTDFVLQQDLKMLTNGLSLRLNYSVDNTFQETNRGVDDANNPAQRIWYNPDTDVFEVILQTKPVDGWELPLNKVTWALNEGSVNSGATYRRLNYAAQLNYARKFGKHDVTGTGVFMRERFVTGSAWNTFREDWVFRATYGYDNRYLLDANGAYNGSEKFGPGYRFDFFPSVALGWNISNEKFMKSATFINFLKLRGSWGLIGDDRAGERWLYQSIINSGGNALMGTPPANTPYSFFSYGRFGNPDMAWENAEKRNIGLEYSVWNRKISGSVDFFNEDRTDIINTTPLVPSYFGASLPPLNWGRVKSSGYEFELRFNHSFVNGIRVWANTNYTHAMNKVIIRNDTELEPTYQKDAGYPIGQVRSHLDYGYLRSWDDIYGSTAKLSPSTQNKLPGDFNIIDYNADGIIDDNDVVPYGYTGTPQNTYNATIGAEWKGLSFFVQFYGVNNVTRYVEFPSLHNASNIVYVEGDYWNKNTGAGTPLPRWSVLGSTGGNGTRYQYDGSYIRLKNAELGYTFSGNVINKMGMRSCKLFLNGNNLLLWTKMPDDRESNFATGGNSSNGAYPTMRRFNLGIDINF</sequence>
<evidence type="ECO:0000256" key="7">
    <source>
        <dbReference type="ARBA" id="ARBA00023237"/>
    </source>
</evidence>